<evidence type="ECO:0000313" key="1">
    <source>
        <dbReference type="EMBL" id="KKM00314.1"/>
    </source>
</evidence>
<dbReference type="EMBL" id="LAZR01017461">
    <property type="protein sequence ID" value="KKM00314.1"/>
    <property type="molecule type" value="Genomic_DNA"/>
</dbReference>
<proteinExistence type="predicted"/>
<reference evidence="1" key="1">
    <citation type="journal article" date="2015" name="Nature">
        <title>Complex archaea that bridge the gap between prokaryotes and eukaryotes.</title>
        <authorList>
            <person name="Spang A."/>
            <person name="Saw J.H."/>
            <person name="Jorgensen S.L."/>
            <person name="Zaremba-Niedzwiedzka K."/>
            <person name="Martijn J."/>
            <person name="Lind A.E."/>
            <person name="van Eijk R."/>
            <person name="Schleper C."/>
            <person name="Guy L."/>
            <person name="Ettema T.J."/>
        </authorList>
    </citation>
    <scope>NUCLEOTIDE SEQUENCE</scope>
</reference>
<gene>
    <name evidence="1" type="ORF">LCGC14_1805680</name>
</gene>
<sequence length="289" mass="32153">MAFVSITERRGENLRVTAATINAPSDRIHDLEWTIATDDPLDNTDAVEQFSEVQAVIRLGKTYARGSEFDVASWCNSIEVEADEHNDLLYILRAGYSNKQPDTTASPFNRPAVWEPYTREIEIFLPYDMEGNPYANVLGDPYDDPPPTIVTITGFRITKNVASYNPWSLAVWNKMVNTDDWFGAAPGYAQCAGVVPGTLKKEGPYNFYELTTSVELNPWGWLPVPILNKGPRYRTAPGVDVFVLTNHEGDASDRDTKLALDGTKLPDGAAETYTYHYPVSRGPLEGLPI</sequence>
<accession>A0A0F9GNF3</accession>
<name>A0A0F9GNF3_9ZZZZ</name>
<protein>
    <submittedName>
        <fullName evidence="1">Uncharacterized protein</fullName>
    </submittedName>
</protein>
<comment type="caution">
    <text evidence="1">The sequence shown here is derived from an EMBL/GenBank/DDBJ whole genome shotgun (WGS) entry which is preliminary data.</text>
</comment>
<organism evidence="1">
    <name type="scientific">marine sediment metagenome</name>
    <dbReference type="NCBI Taxonomy" id="412755"/>
    <lineage>
        <taxon>unclassified sequences</taxon>
        <taxon>metagenomes</taxon>
        <taxon>ecological metagenomes</taxon>
    </lineage>
</organism>
<dbReference type="AlphaFoldDB" id="A0A0F9GNF3"/>